<dbReference type="GO" id="GO:0016757">
    <property type="term" value="F:glycosyltransferase activity"/>
    <property type="evidence" value="ECO:0007669"/>
    <property type="project" value="UniProtKB-KW"/>
</dbReference>
<evidence type="ECO:0000256" key="1">
    <source>
        <dbReference type="SAM" id="Phobius"/>
    </source>
</evidence>
<keyword evidence="1" id="KW-0472">Membrane</keyword>
<evidence type="ECO:0000313" key="4">
    <source>
        <dbReference type="EMBL" id="XBH12481.1"/>
    </source>
</evidence>
<feature type="transmembrane region" description="Helical" evidence="1">
    <location>
        <begin position="316"/>
        <end position="332"/>
    </location>
</feature>
<organism evidence="3">
    <name type="scientific">Edaphobacter paludis</name>
    <dbReference type="NCBI Taxonomy" id="3035702"/>
    <lineage>
        <taxon>Bacteria</taxon>
        <taxon>Pseudomonadati</taxon>
        <taxon>Acidobacteriota</taxon>
        <taxon>Terriglobia</taxon>
        <taxon>Terriglobales</taxon>
        <taxon>Acidobacteriaceae</taxon>
        <taxon>Edaphobacter</taxon>
    </lineage>
</organism>
<keyword evidence="1" id="KW-0812">Transmembrane</keyword>
<gene>
    <name evidence="3" type="ORF">P4G45_11955</name>
    <name evidence="4" type="ORF">P8936_12365</name>
</gene>
<dbReference type="InterPro" id="IPR001173">
    <property type="entry name" value="Glyco_trans_2-like"/>
</dbReference>
<dbReference type="PANTHER" id="PTHR43646">
    <property type="entry name" value="GLYCOSYLTRANSFERASE"/>
    <property type="match status" value="1"/>
</dbReference>
<proteinExistence type="predicted"/>
<evidence type="ECO:0000313" key="3">
    <source>
        <dbReference type="EMBL" id="XBH09194.1"/>
    </source>
</evidence>
<dbReference type="SUPFAM" id="SSF53448">
    <property type="entry name" value="Nucleotide-diphospho-sugar transferases"/>
    <property type="match status" value="1"/>
</dbReference>
<sequence>MNATHILPYLAWPVAVAWVWKAIGAARGLPHIPDITLPQYDVTPDGNPSLTVIVPARNEAADVAACLESLLQQDYANLQIIAINDRSTDRTGAIMEALAVEHPAKLHVLRVTELPPNWLGKTHAMAFAARHASSDYLLFTDADILFRPDAIRRCLAQAVATRADHFVTLPTPIIKTSGEGMLLGFLQVLGLWATRPWRADNPRAVRDFIGIGAFCLLRASAYQKLGGFEAVRMEILEDLTLARLVKVMKLRQRVAVSPGLVKVHWARGAMGVVGVMTKNLFAVFQFHISFLLAACAWLTLFYLAPLAFLISPATRIPAVITIAGIAMLYRLAGRLSGISAWYAVFFPASAILFIYSLLRSMFITLKQGGVTWRGTFYSLAELRQKIARTS</sequence>
<accession>A0AAU7D6J5</accession>
<dbReference type="EMBL" id="CP121195">
    <property type="protein sequence ID" value="XBH12481.1"/>
    <property type="molecule type" value="Genomic_DNA"/>
</dbReference>
<dbReference type="KEGG" id="epl:P4G45_11955"/>
<dbReference type="Pfam" id="PF00535">
    <property type="entry name" value="Glycos_transf_2"/>
    <property type="match status" value="1"/>
</dbReference>
<dbReference type="CDD" id="cd06423">
    <property type="entry name" value="CESA_like"/>
    <property type="match status" value="1"/>
</dbReference>
<dbReference type="EC" id="2.4.-.-" evidence="3"/>
<dbReference type="RefSeq" id="WP_348266704.1">
    <property type="nucleotide sequence ID" value="NZ_CP121194.1"/>
</dbReference>
<accession>A0AAU7CV19</accession>
<keyword evidence="3" id="KW-0328">Glycosyltransferase</keyword>
<protein>
    <submittedName>
        <fullName evidence="3">Glycosyltransferase</fullName>
        <ecNumber evidence="3">2.4.-.-</ecNumber>
    </submittedName>
</protein>
<feature type="domain" description="Glycosyltransferase 2-like" evidence="2">
    <location>
        <begin position="51"/>
        <end position="225"/>
    </location>
</feature>
<dbReference type="Gene3D" id="3.90.550.10">
    <property type="entry name" value="Spore Coat Polysaccharide Biosynthesis Protein SpsA, Chain A"/>
    <property type="match status" value="1"/>
</dbReference>
<dbReference type="PANTHER" id="PTHR43646:SF3">
    <property type="entry name" value="SLR1566 PROTEIN"/>
    <property type="match status" value="1"/>
</dbReference>
<feature type="transmembrane region" description="Helical" evidence="1">
    <location>
        <begin position="338"/>
        <end position="358"/>
    </location>
</feature>
<feature type="transmembrane region" description="Helical" evidence="1">
    <location>
        <begin position="280"/>
        <end position="304"/>
    </location>
</feature>
<keyword evidence="3" id="KW-0808">Transferase</keyword>
<name>A0AAU7CV19_9BACT</name>
<keyword evidence="1" id="KW-1133">Transmembrane helix</keyword>
<reference evidence="3" key="1">
    <citation type="submission" date="2023-03" db="EMBL/GenBank/DDBJ databases">
        <title>Edaphobacter sp.</title>
        <authorList>
            <person name="Huber K.J."/>
            <person name="Papendorf J."/>
            <person name="Pilke C."/>
            <person name="Bunk B."/>
            <person name="Sproeer C."/>
            <person name="Pester M."/>
        </authorList>
    </citation>
    <scope>NUCLEOTIDE SEQUENCE</scope>
    <source>
        <strain evidence="3">DSM 109919</strain>
        <strain evidence="4">DSM 109920</strain>
    </source>
</reference>
<dbReference type="InterPro" id="IPR029044">
    <property type="entry name" value="Nucleotide-diphossugar_trans"/>
</dbReference>
<evidence type="ECO:0000259" key="2">
    <source>
        <dbReference type="Pfam" id="PF00535"/>
    </source>
</evidence>
<dbReference type="AlphaFoldDB" id="A0AAU7CV19"/>
<dbReference type="EMBL" id="CP121194">
    <property type="protein sequence ID" value="XBH09194.1"/>
    <property type="molecule type" value="Genomic_DNA"/>
</dbReference>